<evidence type="ECO:0000256" key="1">
    <source>
        <dbReference type="SAM" id="MobiDB-lite"/>
    </source>
</evidence>
<keyword evidence="3" id="KW-1185">Reference proteome</keyword>
<name>A0A8H7E8H3_9EURO</name>
<protein>
    <submittedName>
        <fullName evidence="2">Uncharacterized protein</fullName>
    </submittedName>
</protein>
<dbReference type="AlphaFoldDB" id="A0A8H7E8H3"/>
<evidence type="ECO:0000313" key="3">
    <source>
        <dbReference type="Proteomes" id="UP000606974"/>
    </source>
</evidence>
<dbReference type="EMBL" id="JAACFV010000001">
    <property type="protein sequence ID" value="KAF7514314.1"/>
    <property type="molecule type" value="Genomic_DNA"/>
</dbReference>
<proteinExistence type="predicted"/>
<gene>
    <name evidence="2" type="ORF">GJ744_000084</name>
</gene>
<accession>A0A8H7E8H3</accession>
<reference evidence="2" key="1">
    <citation type="submission" date="2020-02" db="EMBL/GenBank/DDBJ databases">
        <authorList>
            <person name="Palmer J.M."/>
        </authorList>
    </citation>
    <scope>NUCLEOTIDE SEQUENCE</scope>
    <source>
        <strain evidence="2">EPUS1.4</strain>
        <tissue evidence="2">Thallus</tissue>
    </source>
</reference>
<organism evidence="2 3">
    <name type="scientific">Endocarpon pusillum</name>
    <dbReference type="NCBI Taxonomy" id="364733"/>
    <lineage>
        <taxon>Eukaryota</taxon>
        <taxon>Fungi</taxon>
        <taxon>Dikarya</taxon>
        <taxon>Ascomycota</taxon>
        <taxon>Pezizomycotina</taxon>
        <taxon>Eurotiomycetes</taxon>
        <taxon>Chaetothyriomycetidae</taxon>
        <taxon>Verrucariales</taxon>
        <taxon>Verrucariaceae</taxon>
        <taxon>Endocarpon</taxon>
    </lineage>
</organism>
<feature type="compositionally biased region" description="Basic residues" evidence="1">
    <location>
        <begin position="87"/>
        <end position="102"/>
    </location>
</feature>
<sequence length="102" mass="12268">MHKCCHPDPDYLCPQQDEPSFECPALILEEASDFIYCCSCYDRMDEEIRVQEKMVALEKRMMRMEQDKRNWVPKGKVKLGKMDRRSAHLSRKCREKRNGRKR</sequence>
<evidence type="ECO:0000313" key="2">
    <source>
        <dbReference type="EMBL" id="KAF7514314.1"/>
    </source>
</evidence>
<dbReference type="Proteomes" id="UP000606974">
    <property type="component" value="Unassembled WGS sequence"/>
</dbReference>
<feature type="region of interest" description="Disordered" evidence="1">
    <location>
        <begin position="67"/>
        <end position="102"/>
    </location>
</feature>
<comment type="caution">
    <text evidence="2">The sequence shown here is derived from an EMBL/GenBank/DDBJ whole genome shotgun (WGS) entry which is preliminary data.</text>
</comment>